<evidence type="ECO:0000256" key="4">
    <source>
        <dbReference type="ARBA" id="ARBA00022692"/>
    </source>
</evidence>
<gene>
    <name evidence="10" type="ORF">GA0070558_11856</name>
</gene>
<comment type="similarity">
    <text evidence="7">Belongs to the binding-protein-dependent transport system permease family.</text>
</comment>
<sequence length="335" mass="35846">MASAPARRAAPTGGARPGPRGSRWPGLTRPGPRGSTGGRPGRRGVTRRQRVAGWGLALPFLLIFTVFMAGPVLASAAMSFTDLRSADLRNPLAVDPVGVDNYVRLLGDETLRRAAANTAWFVLLGVPLTMVLGLAAAVALDAGISRFRRFFRVGYYLPVVTSIVAVAVVWRFLLEPDSGLVNTLLARLGVDGPAWLSDTRTALPSLVVMAAWRNMGFLMVVFLAGLQAIPGELHEAAAIDGCGAWARFRHVTLPLLRPTLLFGGVVTGIGYLQFFEEPFVMTGGGPLDSTLSVAFYIYQQFGFGNYGYAAAIAYVLFVAVVGLTAAQFRLMRSKT</sequence>
<feature type="transmembrane region" description="Helical" evidence="7">
    <location>
        <begin position="119"/>
        <end position="141"/>
    </location>
</feature>
<evidence type="ECO:0000256" key="5">
    <source>
        <dbReference type="ARBA" id="ARBA00022989"/>
    </source>
</evidence>
<evidence type="ECO:0000256" key="8">
    <source>
        <dbReference type="SAM" id="MobiDB-lite"/>
    </source>
</evidence>
<dbReference type="GO" id="GO:0005886">
    <property type="term" value="C:plasma membrane"/>
    <property type="evidence" value="ECO:0007669"/>
    <property type="project" value="UniProtKB-SubCell"/>
</dbReference>
<feature type="compositionally biased region" description="Low complexity" evidence="8">
    <location>
        <begin position="1"/>
        <end position="33"/>
    </location>
</feature>
<dbReference type="InterPro" id="IPR035906">
    <property type="entry name" value="MetI-like_sf"/>
</dbReference>
<dbReference type="AlphaFoldDB" id="A0A1C4WT82"/>
<dbReference type="Gene3D" id="1.10.3720.10">
    <property type="entry name" value="MetI-like"/>
    <property type="match status" value="1"/>
</dbReference>
<evidence type="ECO:0000256" key="6">
    <source>
        <dbReference type="ARBA" id="ARBA00023136"/>
    </source>
</evidence>
<evidence type="ECO:0000313" key="10">
    <source>
        <dbReference type="EMBL" id="SCE99506.1"/>
    </source>
</evidence>
<evidence type="ECO:0000256" key="1">
    <source>
        <dbReference type="ARBA" id="ARBA00004651"/>
    </source>
</evidence>
<dbReference type="PROSITE" id="PS50928">
    <property type="entry name" value="ABC_TM1"/>
    <property type="match status" value="1"/>
</dbReference>
<feature type="transmembrane region" description="Helical" evidence="7">
    <location>
        <begin position="255"/>
        <end position="274"/>
    </location>
</feature>
<protein>
    <submittedName>
        <fullName evidence="10">Carbohydrate ABC transporter membrane protein 1, CUT1 family</fullName>
    </submittedName>
</protein>
<reference evidence="10 11" key="1">
    <citation type="submission" date="2016-06" db="EMBL/GenBank/DDBJ databases">
        <authorList>
            <person name="Kjaerup R.B."/>
            <person name="Dalgaard T.S."/>
            <person name="Juul-Madsen H.R."/>
        </authorList>
    </citation>
    <scope>NUCLEOTIDE SEQUENCE [LARGE SCALE GENOMIC DNA]</scope>
    <source>
        <strain evidence="10 11">DSM 45626</strain>
    </source>
</reference>
<keyword evidence="5 7" id="KW-1133">Transmembrane helix</keyword>
<organism evidence="10 11">
    <name type="scientific">Micromonospora haikouensis</name>
    <dbReference type="NCBI Taxonomy" id="686309"/>
    <lineage>
        <taxon>Bacteria</taxon>
        <taxon>Bacillati</taxon>
        <taxon>Actinomycetota</taxon>
        <taxon>Actinomycetes</taxon>
        <taxon>Micromonosporales</taxon>
        <taxon>Micromonosporaceae</taxon>
        <taxon>Micromonospora</taxon>
    </lineage>
</organism>
<dbReference type="RefSeq" id="WP_256092020.1">
    <property type="nucleotide sequence ID" value="NZ_FMCW01000018.1"/>
</dbReference>
<evidence type="ECO:0000259" key="9">
    <source>
        <dbReference type="PROSITE" id="PS50928"/>
    </source>
</evidence>
<keyword evidence="4 7" id="KW-0812">Transmembrane</keyword>
<dbReference type="GO" id="GO:0055085">
    <property type="term" value="P:transmembrane transport"/>
    <property type="evidence" value="ECO:0007669"/>
    <property type="project" value="InterPro"/>
</dbReference>
<dbReference type="CDD" id="cd06261">
    <property type="entry name" value="TM_PBP2"/>
    <property type="match status" value="1"/>
</dbReference>
<evidence type="ECO:0000313" key="11">
    <source>
        <dbReference type="Proteomes" id="UP000199375"/>
    </source>
</evidence>
<feature type="region of interest" description="Disordered" evidence="8">
    <location>
        <begin position="1"/>
        <end position="46"/>
    </location>
</feature>
<evidence type="ECO:0000256" key="7">
    <source>
        <dbReference type="RuleBase" id="RU363032"/>
    </source>
</evidence>
<evidence type="ECO:0000256" key="2">
    <source>
        <dbReference type="ARBA" id="ARBA00022448"/>
    </source>
</evidence>
<keyword evidence="3" id="KW-1003">Cell membrane</keyword>
<evidence type="ECO:0000256" key="3">
    <source>
        <dbReference type="ARBA" id="ARBA00022475"/>
    </source>
</evidence>
<dbReference type="Proteomes" id="UP000199375">
    <property type="component" value="Unassembled WGS sequence"/>
</dbReference>
<name>A0A1C4WT82_9ACTN</name>
<feature type="transmembrane region" description="Helical" evidence="7">
    <location>
        <begin position="202"/>
        <end position="226"/>
    </location>
</feature>
<dbReference type="InterPro" id="IPR051393">
    <property type="entry name" value="ABC_transporter_permease"/>
</dbReference>
<feature type="transmembrane region" description="Helical" evidence="7">
    <location>
        <begin position="153"/>
        <end position="173"/>
    </location>
</feature>
<comment type="subcellular location">
    <subcellularLocation>
        <location evidence="1 7">Cell membrane</location>
        <topology evidence="1 7">Multi-pass membrane protein</topology>
    </subcellularLocation>
</comment>
<proteinExistence type="inferred from homology"/>
<accession>A0A1C4WT82</accession>
<keyword evidence="2 7" id="KW-0813">Transport</keyword>
<dbReference type="PANTHER" id="PTHR30193:SF37">
    <property type="entry name" value="INNER MEMBRANE ABC TRANSPORTER PERMEASE PROTEIN YCJO"/>
    <property type="match status" value="1"/>
</dbReference>
<feature type="transmembrane region" description="Helical" evidence="7">
    <location>
        <begin position="306"/>
        <end position="326"/>
    </location>
</feature>
<dbReference type="InterPro" id="IPR000515">
    <property type="entry name" value="MetI-like"/>
</dbReference>
<feature type="domain" description="ABC transmembrane type-1" evidence="9">
    <location>
        <begin position="115"/>
        <end position="327"/>
    </location>
</feature>
<dbReference type="SUPFAM" id="SSF161098">
    <property type="entry name" value="MetI-like"/>
    <property type="match status" value="1"/>
</dbReference>
<keyword evidence="6 7" id="KW-0472">Membrane</keyword>
<feature type="transmembrane region" description="Helical" evidence="7">
    <location>
        <begin position="51"/>
        <end position="74"/>
    </location>
</feature>
<dbReference type="EMBL" id="FMCW01000018">
    <property type="protein sequence ID" value="SCE99506.1"/>
    <property type="molecule type" value="Genomic_DNA"/>
</dbReference>
<dbReference type="PANTHER" id="PTHR30193">
    <property type="entry name" value="ABC TRANSPORTER PERMEASE PROTEIN"/>
    <property type="match status" value="1"/>
</dbReference>
<dbReference type="Pfam" id="PF00528">
    <property type="entry name" value="BPD_transp_1"/>
    <property type="match status" value="1"/>
</dbReference>